<dbReference type="InterPro" id="IPR022385">
    <property type="entry name" value="Rhs_assc_core"/>
</dbReference>
<dbReference type="InterPro" id="IPR050708">
    <property type="entry name" value="T6SS_VgrG/RHS"/>
</dbReference>
<feature type="non-terminal residue" evidence="2">
    <location>
        <position position="1"/>
    </location>
</feature>
<reference evidence="2 3" key="1">
    <citation type="journal article" date="2018" name="Syst. Appl. Microbiol.">
        <title>Flavobacterium circumlabens sp. nov. and Flavobacterium cupreum sp. nov., two psychrotrophic species isolated from Antarctic environmental samples.</title>
        <authorList>
            <person name="Kralova S."/>
            <person name="Busse H.J."/>
            <person name="Svec P."/>
            <person name="Maslanova I."/>
            <person name="Stankova E."/>
            <person name="Bartak M."/>
            <person name="Sedlacek I."/>
        </authorList>
    </citation>
    <scope>NUCLEOTIDE SEQUENCE [LARGE SCALE GENOMIC DNA]</scope>
    <source>
        <strain evidence="2 3">CCM 8828</strain>
    </source>
</reference>
<protein>
    <submittedName>
        <fullName evidence="2">RHS repeat-associated core domain-containing protein</fullName>
    </submittedName>
</protein>
<dbReference type="PANTHER" id="PTHR32305">
    <property type="match status" value="1"/>
</dbReference>
<comment type="caution">
    <text evidence="2">The sequence shown here is derived from an EMBL/GenBank/DDBJ whole genome shotgun (WGS) entry which is preliminary data.</text>
</comment>
<evidence type="ECO:0000313" key="2">
    <source>
        <dbReference type="EMBL" id="TEB41685.1"/>
    </source>
</evidence>
<dbReference type="PANTHER" id="PTHR32305:SF15">
    <property type="entry name" value="PROTEIN RHSA-RELATED"/>
    <property type="match status" value="1"/>
</dbReference>
<organism evidence="2 3">
    <name type="scientific">Flavobacterium circumlabens</name>
    <dbReference type="NCBI Taxonomy" id="2133765"/>
    <lineage>
        <taxon>Bacteria</taxon>
        <taxon>Pseudomonadati</taxon>
        <taxon>Bacteroidota</taxon>
        <taxon>Flavobacteriia</taxon>
        <taxon>Flavobacteriales</taxon>
        <taxon>Flavobacteriaceae</taxon>
        <taxon>Flavobacterium</taxon>
    </lineage>
</organism>
<feature type="region of interest" description="Disordered" evidence="1">
    <location>
        <begin position="217"/>
        <end position="255"/>
    </location>
</feature>
<dbReference type="EMBL" id="QWDN01000022">
    <property type="protein sequence ID" value="TEB41685.1"/>
    <property type="molecule type" value="Genomic_DNA"/>
</dbReference>
<gene>
    <name evidence="2" type="ORF">D0809_24210</name>
</gene>
<evidence type="ECO:0000313" key="3">
    <source>
        <dbReference type="Proteomes" id="UP000298340"/>
    </source>
</evidence>
<proteinExistence type="predicted"/>
<name>A0A4Y7U5H8_9FLAO</name>
<dbReference type="AlphaFoldDB" id="A0A4Y7U5H8"/>
<feature type="compositionally biased region" description="Polar residues" evidence="1">
    <location>
        <begin position="243"/>
        <end position="252"/>
    </location>
</feature>
<feature type="region of interest" description="Disordered" evidence="1">
    <location>
        <begin position="288"/>
        <end position="313"/>
    </location>
</feature>
<feature type="region of interest" description="Disordered" evidence="1">
    <location>
        <begin position="166"/>
        <end position="198"/>
    </location>
</feature>
<dbReference type="RefSeq" id="WP_134092239.1">
    <property type="nucleotide sequence ID" value="NZ_QWDN01000022.1"/>
</dbReference>
<sequence length="313" mass="34377">KDHLGNVRVTYSKNAQNVLEIIEENNYYPFGLKHKGYNEYVATGNKYKYNNKELQDELGLNMYDYGARNYDPAIGRWMNIDPLAEKGRRWSPYNYAMDNPVYFIDPDGMWPDNPITGLINRATSAVKNYVANKISTVVSNTRNILSQKASAILDKITPDVKIGKAEKAQKGSGSGVSFATEGGKQGGMTTDQGDRKTKQVDMSVVVGLTDVYGAPTTIPGVAPDGSNPFVKSPDGGDEVKSEPTMNNSNSGDDVTIETENSRAVPAIGINPSQVQTFKKDTVVKRSDISKVRTNDAKEKNKAYEDAKRNNSGR</sequence>
<accession>A0A4Y7U5H8</accession>
<dbReference type="Proteomes" id="UP000298340">
    <property type="component" value="Unassembled WGS sequence"/>
</dbReference>
<evidence type="ECO:0000256" key="1">
    <source>
        <dbReference type="SAM" id="MobiDB-lite"/>
    </source>
</evidence>
<dbReference type="Gene3D" id="2.180.10.10">
    <property type="entry name" value="RHS repeat-associated core"/>
    <property type="match status" value="1"/>
</dbReference>
<dbReference type="NCBIfam" id="TIGR03696">
    <property type="entry name" value="Rhs_assc_core"/>
    <property type="match status" value="1"/>
</dbReference>